<dbReference type="AlphaFoldDB" id="A0A4D6GW73"/>
<keyword evidence="9 19" id="KW-0808">Transferase</keyword>
<dbReference type="Proteomes" id="UP000323075">
    <property type="component" value="Unassembled WGS sequence"/>
</dbReference>
<dbReference type="Proteomes" id="UP000296216">
    <property type="component" value="Chromosome"/>
</dbReference>
<gene>
    <name evidence="19 20" type="primary">cobS</name>
    <name evidence="21" type="ORF">APQ99_00090</name>
    <name evidence="20" type="ORF">HBSAL_08330</name>
</gene>
<dbReference type="Pfam" id="PF02654">
    <property type="entry name" value="CobS"/>
    <property type="match status" value="1"/>
</dbReference>
<evidence type="ECO:0000313" key="20">
    <source>
        <dbReference type="EMBL" id="QCC45316.1"/>
    </source>
</evidence>
<comment type="pathway">
    <text evidence="3 19">Cofactor biosynthesis; adenosylcobalamin biosynthesis; adenosylcobalamin from cob(II)yrinate a,c-diamide: step 7/7.</text>
</comment>
<evidence type="ECO:0000256" key="7">
    <source>
        <dbReference type="ARBA" id="ARBA00022475"/>
    </source>
</evidence>
<keyword evidence="11 19" id="KW-0460">Magnesium</keyword>
<evidence type="ECO:0000256" key="12">
    <source>
        <dbReference type="ARBA" id="ARBA00022989"/>
    </source>
</evidence>
<evidence type="ECO:0000256" key="18">
    <source>
        <dbReference type="ARBA" id="ARBA00049504"/>
    </source>
</evidence>
<dbReference type="HAMAP" id="MF_00719">
    <property type="entry name" value="CobS"/>
    <property type="match status" value="1"/>
</dbReference>
<evidence type="ECO:0000256" key="10">
    <source>
        <dbReference type="ARBA" id="ARBA00022692"/>
    </source>
</evidence>
<name>A0A4D6GW73_HALS9</name>
<feature type="transmembrane region" description="Helical" evidence="19">
    <location>
        <begin position="58"/>
        <end position="76"/>
    </location>
</feature>
<protein>
    <recommendedName>
        <fullName evidence="6 19">Adenosylcobinamide-GDP ribazoletransferase</fullName>
        <ecNumber evidence="5 19">2.7.8.26</ecNumber>
    </recommendedName>
    <alternativeName>
        <fullName evidence="16 19">Cobalamin synthase</fullName>
    </alternativeName>
    <alternativeName>
        <fullName evidence="15 19">Cobalamin-5'-phosphate synthase</fullName>
    </alternativeName>
</protein>
<comment type="cofactor">
    <cofactor evidence="1 19">
        <name>Mg(2+)</name>
        <dbReference type="ChEBI" id="CHEBI:18420"/>
    </cofactor>
</comment>
<dbReference type="EMBL" id="CP038631">
    <property type="protein sequence ID" value="QCC45316.1"/>
    <property type="molecule type" value="Genomic_DNA"/>
</dbReference>
<keyword evidence="10 19" id="KW-0812">Transmembrane</keyword>
<dbReference type="GO" id="GO:0009236">
    <property type="term" value="P:cobalamin biosynthetic process"/>
    <property type="evidence" value="ECO:0007669"/>
    <property type="project" value="UniProtKB-UniRule"/>
</dbReference>
<evidence type="ECO:0000256" key="17">
    <source>
        <dbReference type="ARBA" id="ARBA00048623"/>
    </source>
</evidence>
<evidence type="ECO:0000256" key="4">
    <source>
        <dbReference type="ARBA" id="ARBA00010561"/>
    </source>
</evidence>
<keyword evidence="8 19" id="KW-0169">Cobalamin biosynthesis</keyword>
<dbReference type="PANTHER" id="PTHR34148:SF1">
    <property type="entry name" value="ADENOSYLCOBINAMIDE-GDP RIBAZOLETRANSFERASE"/>
    <property type="match status" value="1"/>
</dbReference>
<evidence type="ECO:0000256" key="16">
    <source>
        <dbReference type="ARBA" id="ARBA00032853"/>
    </source>
</evidence>
<dbReference type="GeneID" id="68694269"/>
<comment type="similarity">
    <text evidence="4 19">Belongs to the CobS family.</text>
</comment>
<keyword evidence="12 19" id="KW-1133">Transmembrane helix</keyword>
<evidence type="ECO:0000256" key="1">
    <source>
        <dbReference type="ARBA" id="ARBA00001946"/>
    </source>
</evidence>
<evidence type="ECO:0000256" key="5">
    <source>
        <dbReference type="ARBA" id="ARBA00013200"/>
    </source>
</evidence>
<evidence type="ECO:0000313" key="22">
    <source>
        <dbReference type="Proteomes" id="UP000296216"/>
    </source>
</evidence>
<dbReference type="GO" id="GO:0005886">
    <property type="term" value="C:plasma membrane"/>
    <property type="evidence" value="ECO:0007669"/>
    <property type="project" value="UniProtKB-SubCell"/>
</dbReference>
<feature type="transmembrane region" description="Helical" evidence="19">
    <location>
        <begin position="106"/>
        <end position="129"/>
    </location>
</feature>
<evidence type="ECO:0000256" key="19">
    <source>
        <dbReference type="HAMAP-Rule" id="MF_00719"/>
    </source>
</evidence>
<dbReference type="NCBIfam" id="TIGR00317">
    <property type="entry name" value="cobS"/>
    <property type="match status" value="1"/>
</dbReference>
<comment type="catalytic activity">
    <reaction evidence="18 19">
        <text>alpha-ribazole 5'-phosphate + adenosylcob(III)inamide-GDP = adenosylcob(III)alamin 5'-phosphate + GMP + H(+)</text>
        <dbReference type="Rhea" id="RHEA:23560"/>
        <dbReference type="ChEBI" id="CHEBI:15378"/>
        <dbReference type="ChEBI" id="CHEBI:57918"/>
        <dbReference type="ChEBI" id="CHEBI:58115"/>
        <dbReference type="ChEBI" id="CHEBI:60487"/>
        <dbReference type="ChEBI" id="CHEBI:60493"/>
        <dbReference type="EC" id="2.7.8.26"/>
    </reaction>
</comment>
<reference evidence="20" key="3">
    <citation type="journal article" name="MicrobiologyOpen">
        <title>Whole-genome comparison between the type strain of Halobacterium salinarum (DSM 3754(T)) and the laboratory strains R1 and NRC-1.</title>
        <authorList>
            <person name="Pfeiffer F."/>
            <person name="Losensky G."/>
            <person name="Marchfelder A."/>
            <person name="Habermann B."/>
            <person name="Dyall-Smith M."/>
        </authorList>
    </citation>
    <scope>NUCLEOTIDE SEQUENCE</scope>
    <source>
        <strain evidence="20">91-R6</strain>
    </source>
</reference>
<dbReference type="UniPathway" id="UPA00148">
    <property type="reaction ID" value="UER00238"/>
</dbReference>
<dbReference type="InterPro" id="IPR003805">
    <property type="entry name" value="CobS"/>
</dbReference>
<comment type="caution">
    <text evidence="19">Lacks conserved residue(s) required for the propagation of feature annotation.</text>
</comment>
<evidence type="ECO:0000256" key="6">
    <source>
        <dbReference type="ARBA" id="ARBA00015850"/>
    </source>
</evidence>
<comment type="catalytic activity">
    <reaction evidence="17 19">
        <text>alpha-ribazole + adenosylcob(III)inamide-GDP = adenosylcob(III)alamin + GMP + H(+)</text>
        <dbReference type="Rhea" id="RHEA:16049"/>
        <dbReference type="ChEBI" id="CHEBI:10329"/>
        <dbReference type="ChEBI" id="CHEBI:15378"/>
        <dbReference type="ChEBI" id="CHEBI:18408"/>
        <dbReference type="ChEBI" id="CHEBI:58115"/>
        <dbReference type="ChEBI" id="CHEBI:60487"/>
        <dbReference type="EC" id="2.7.8.26"/>
    </reaction>
</comment>
<comment type="subcellular location">
    <subcellularLocation>
        <location evidence="2 19">Cell membrane</location>
        <topology evidence="2 19">Multi-pass membrane protein</topology>
    </subcellularLocation>
</comment>
<dbReference type="EC" id="2.7.8.26" evidence="5 19"/>
<evidence type="ECO:0000256" key="2">
    <source>
        <dbReference type="ARBA" id="ARBA00004651"/>
    </source>
</evidence>
<keyword evidence="7 19" id="KW-1003">Cell membrane</keyword>
<dbReference type="RefSeq" id="WP_012289358.1">
    <property type="nucleotide sequence ID" value="NZ_VRYN01000001.1"/>
</dbReference>
<evidence type="ECO:0000256" key="9">
    <source>
        <dbReference type="ARBA" id="ARBA00022679"/>
    </source>
</evidence>
<reference evidence="20 22" key="1">
    <citation type="journal article" date="2019" name="Microbiol. Resour. Announc.">
        <title>The Genome Sequence of the Halobacterium salinarum Type Strain Is Closely Related to That of Laboratory Strains NRC-1 and R1.</title>
        <authorList>
            <person name="Pfeiffer F."/>
            <person name="Marchfelder A."/>
            <person name="Habermann B."/>
            <person name="Dyall-Smith M.L."/>
        </authorList>
    </citation>
    <scope>NUCLEOTIDE SEQUENCE [LARGE SCALE GENOMIC DNA]</scope>
    <source>
        <strain evidence="20">91-R6</strain>
        <strain evidence="22">ATCC 33171 / DSM 3754 / JCM 8978 / NBRC 102687 / NCIMB 764 / 91-R6</strain>
    </source>
</reference>
<organism evidence="20 22">
    <name type="scientific">Halobacterium salinarum (strain ATCC 33171 / DSM 3754 / JCM 8978 / NBRC 102687 / NCIMB 764 / 91-R6)</name>
    <dbReference type="NCBI Taxonomy" id="2597657"/>
    <lineage>
        <taxon>Archaea</taxon>
        <taxon>Methanobacteriati</taxon>
        <taxon>Methanobacteriota</taxon>
        <taxon>Stenosarchaea group</taxon>
        <taxon>Halobacteria</taxon>
        <taxon>Halobacteriales</taxon>
        <taxon>Halobacteriaceae</taxon>
        <taxon>Halobacterium</taxon>
    </lineage>
</organism>
<accession>A0A4D6GW73</accession>
<evidence type="ECO:0000313" key="21">
    <source>
        <dbReference type="EMBL" id="TYO81585.1"/>
    </source>
</evidence>
<proteinExistence type="inferred from homology"/>
<dbReference type="GO" id="GO:0051073">
    <property type="term" value="F:adenosylcobinamide-GDP ribazoletransferase activity"/>
    <property type="evidence" value="ECO:0007669"/>
    <property type="project" value="UniProtKB-UniRule"/>
</dbReference>
<evidence type="ECO:0000313" key="23">
    <source>
        <dbReference type="Proteomes" id="UP000323075"/>
    </source>
</evidence>
<evidence type="ECO:0000256" key="13">
    <source>
        <dbReference type="ARBA" id="ARBA00023136"/>
    </source>
</evidence>
<dbReference type="EMBL" id="VRYN01000001">
    <property type="protein sequence ID" value="TYO81585.1"/>
    <property type="molecule type" value="Genomic_DNA"/>
</dbReference>
<comment type="function">
    <text evidence="14 19">Joins adenosylcobinamide-GDP and alpha-ribazole to generate adenosylcobalamin (Ado-cobalamin). Also synthesizes adenosylcobalamin 5'-phosphate from adenosylcobinamide-GDP and alpha-ribazole 5'-phosphate.</text>
</comment>
<sequence length="247" mass="24161">MRDALLGAVSFLTRLPVAYSEPRWEAFITAPWAFPLAGYVVGALLAVPMLAGGVPHGTVAFAYLAVVFAVTGINHLDGVADAGDAAVVHGDPADRRTVLKDTTTGVGAIAAVVVVVAGLVTGSLGVAALPTWTAVGVVVATEVGAKTSMAAVACLAHAPHDGLGSQFTGNATPGALPAVAGVALPVALASVPSPAAAGALAGAVGAGALTRRWLTGLLGGANGDVFGAVNEVSRVVGLHAGVVVWTL</sequence>
<keyword evidence="13 19" id="KW-0472">Membrane</keyword>
<evidence type="ECO:0000256" key="11">
    <source>
        <dbReference type="ARBA" id="ARBA00022842"/>
    </source>
</evidence>
<reference evidence="21 23" key="2">
    <citation type="submission" date="2019-07" db="EMBL/GenBank/DDBJ databases">
        <title>Genomic Encyclopedia of Archaeal and Bacterial Type Strains, Phase II (KMG-II): from individual species to whole genera.</title>
        <authorList>
            <person name="Goeker M."/>
        </authorList>
    </citation>
    <scope>NUCLEOTIDE SEQUENCE [LARGE SCALE GENOMIC DNA]</scope>
    <source>
        <strain evidence="21 23">DSM 3754</strain>
    </source>
</reference>
<evidence type="ECO:0000256" key="14">
    <source>
        <dbReference type="ARBA" id="ARBA00025228"/>
    </source>
</evidence>
<dbReference type="GO" id="GO:0008818">
    <property type="term" value="F:cobalamin 5'-phosphate synthase activity"/>
    <property type="evidence" value="ECO:0007669"/>
    <property type="project" value="UniProtKB-UniRule"/>
</dbReference>
<dbReference type="PANTHER" id="PTHR34148">
    <property type="entry name" value="ADENOSYLCOBINAMIDE-GDP RIBAZOLETRANSFERASE"/>
    <property type="match status" value="1"/>
</dbReference>
<evidence type="ECO:0000256" key="3">
    <source>
        <dbReference type="ARBA" id="ARBA00004663"/>
    </source>
</evidence>
<evidence type="ECO:0000256" key="8">
    <source>
        <dbReference type="ARBA" id="ARBA00022573"/>
    </source>
</evidence>
<feature type="transmembrane region" description="Helical" evidence="19">
    <location>
        <begin position="30"/>
        <end position="51"/>
    </location>
</feature>
<evidence type="ECO:0000256" key="15">
    <source>
        <dbReference type="ARBA" id="ARBA00032605"/>
    </source>
</evidence>